<gene>
    <name evidence="2" type="ORF">EUA93_16555</name>
</gene>
<evidence type="ECO:0000313" key="3">
    <source>
        <dbReference type="Proteomes" id="UP000294071"/>
    </source>
</evidence>
<organism evidence="2 3">
    <name type="scientific">Nocardioides oleivorans</name>
    <dbReference type="NCBI Taxonomy" id="273676"/>
    <lineage>
        <taxon>Bacteria</taxon>
        <taxon>Bacillati</taxon>
        <taxon>Actinomycetota</taxon>
        <taxon>Actinomycetes</taxon>
        <taxon>Propionibacteriales</taxon>
        <taxon>Nocardioidaceae</taxon>
        <taxon>Nocardioides</taxon>
    </lineage>
</organism>
<dbReference type="Proteomes" id="UP000294071">
    <property type="component" value="Unassembled WGS sequence"/>
</dbReference>
<keyword evidence="1" id="KW-1133">Transmembrane helix</keyword>
<evidence type="ECO:0000256" key="1">
    <source>
        <dbReference type="SAM" id="Phobius"/>
    </source>
</evidence>
<proteinExistence type="predicted"/>
<dbReference type="AlphaFoldDB" id="A0A4Q2RUU5"/>
<feature type="transmembrane region" description="Helical" evidence="1">
    <location>
        <begin position="25"/>
        <end position="44"/>
    </location>
</feature>
<sequence>MDEGGRLDSALLPAEGFWRQFVKEVVFLAMIAVSVVGIWVFCLVQSDGQVLLVALVYSAASVWAGRSWLTSMRTRRTVLSSGIPTLQLDDLGARVRHPYGNLDGAFLAWTDCAAVVVSRLPTAGRTPDTHRAYVELVPVSPDRVQGASREKDQRTTLLDRSATEVRTVWIEYAGVGRTAREVADWLRAHRPGLTVVDSLDRHSARTL</sequence>
<dbReference type="OrthoDB" id="9832452at2"/>
<dbReference type="RefSeq" id="WP_129401421.1">
    <property type="nucleotide sequence ID" value="NZ_SDWT01000002.1"/>
</dbReference>
<keyword evidence="1" id="KW-0472">Membrane</keyword>
<keyword evidence="1" id="KW-0812">Transmembrane</keyword>
<feature type="transmembrane region" description="Helical" evidence="1">
    <location>
        <begin position="50"/>
        <end position="69"/>
    </location>
</feature>
<comment type="caution">
    <text evidence="2">The sequence shown here is derived from an EMBL/GenBank/DDBJ whole genome shotgun (WGS) entry which is preliminary data.</text>
</comment>
<protein>
    <submittedName>
        <fullName evidence="2">Uncharacterized protein</fullName>
    </submittedName>
</protein>
<accession>A0A4Q2RUU5</accession>
<reference evidence="2 3" key="1">
    <citation type="submission" date="2019-01" db="EMBL/GenBank/DDBJ databases">
        <title>Novel species of Nocardioides.</title>
        <authorList>
            <person name="Liu Q."/>
            <person name="Xin Y.-H."/>
        </authorList>
    </citation>
    <scope>NUCLEOTIDE SEQUENCE [LARGE SCALE GENOMIC DNA]</scope>
    <source>
        <strain evidence="2 3">CGMCC 4.6882</strain>
    </source>
</reference>
<evidence type="ECO:0000313" key="2">
    <source>
        <dbReference type="EMBL" id="RYB91754.1"/>
    </source>
</evidence>
<keyword evidence="3" id="KW-1185">Reference proteome</keyword>
<name>A0A4Q2RUU5_9ACTN</name>
<dbReference type="EMBL" id="SDWT01000002">
    <property type="protein sequence ID" value="RYB91754.1"/>
    <property type="molecule type" value="Genomic_DNA"/>
</dbReference>